<name>A0ACC1RDX6_9HYPO</name>
<keyword evidence="2" id="KW-1185">Reference proteome</keyword>
<accession>A0ACC1RDX6</accession>
<evidence type="ECO:0000313" key="2">
    <source>
        <dbReference type="Proteomes" id="UP001148629"/>
    </source>
</evidence>
<evidence type="ECO:0000313" key="1">
    <source>
        <dbReference type="EMBL" id="KAJ3510293.1"/>
    </source>
</evidence>
<proteinExistence type="predicted"/>
<reference evidence="1" key="1">
    <citation type="submission" date="2022-08" db="EMBL/GenBank/DDBJ databases">
        <title>Genome Sequence of Fusarium decemcellulare.</title>
        <authorList>
            <person name="Buettner E."/>
        </authorList>
    </citation>
    <scope>NUCLEOTIDE SEQUENCE</scope>
    <source>
        <strain evidence="1">Babe19</strain>
    </source>
</reference>
<dbReference type="EMBL" id="JANRMS010004250">
    <property type="protein sequence ID" value="KAJ3510293.1"/>
    <property type="molecule type" value="Genomic_DNA"/>
</dbReference>
<dbReference type="Proteomes" id="UP001148629">
    <property type="component" value="Unassembled WGS sequence"/>
</dbReference>
<gene>
    <name evidence="1" type="ORF">NM208_g15550</name>
</gene>
<organism evidence="1 2">
    <name type="scientific">Fusarium decemcellulare</name>
    <dbReference type="NCBI Taxonomy" id="57161"/>
    <lineage>
        <taxon>Eukaryota</taxon>
        <taxon>Fungi</taxon>
        <taxon>Dikarya</taxon>
        <taxon>Ascomycota</taxon>
        <taxon>Pezizomycotina</taxon>
        <taxon>Sordariomycetes</taxon>
        <taxon>Hypocreomycetidae</taxon>
        <taxon>Hypocreales</taxon>
        <taxon>Nectriaceae</taxon>
        <taxon>Fusarium</taxon>
        <taxon>Fusarium decemcellulare species complex</taxon>
    </lineage>
</organism>
<sequence length="375" mass="42080">MASNIIPRDVKTWEEQVKRCYPDQDPASMSITSIGENQFSSASKLKYEDWLLLRVLWERDEGWLTHEAIFGRDDGHNRKRSAHNRLDNELWMKALDVEKDKEKKKDLLEWSWMAPWKLSVNDIGKRSPGASDLTSGKVYDDADPFRLVVEPFDPRGRPQRFINPDFAKLLKERENRNQLVDAHVRKTPSREESVASSRSHKSQSPSKSEELASVASSNVGSLRGRAGTSSPGSGASAEARMINKHRPDEALINMSLTLLLQGVCMSLLHTTFADSYSWSILHKQFSVSHPNPNSQTRTKILTARTDGCLQAAMAGQNADKGDTLAIVEVKPYRRHIPEPNAVALRIQEGAEMAAWISTECMKGLLPSPSGTQTYR</sequence>
<comment type="caution">
    <text evidence="1">The sequence shown here is derived from an EMBL/GenBank/DDBJ whole genome shotgun (WGS) entry which is preliminary data.</text>
</comment>
<protein>
    <submittedName>
        <fullName evidence="1">Uncharacterized protein</fullName>
    </submittedName>
</protein>